<dbReference type="InterPro" id="IPR032783">
    <property type="entry name" value="AraC_lig"/>
</dbReference>
<keyword evidence="3" id="KW-0238">DNA-binding</keyword>
<dbReference type="SUPFAM" id="SSF51215">
    <property type="entry name" value="Regulatory protein AraC"/>
    <property type="match status" value="1"/>
</dbReference>
<dbReference type="eggNOG" id="COG2207">
    <property type="taxonomic scope" value="Bacteria"/>
</dbReference>
<dbReference type="PANTHER" id="PTHR46796:SF13">
    <property type="entry name" value="HTH-TYPE TRANSCRIPTIONAL ACTIVATOR RHAS"/>
    <property type="match status" value="1"/>
</dbReference>
<dbReference type="Gene3D" id="1.10.10.60">
    <property type="entry name" value="Homeodomain-like"/>
    <property type="match status" value="2"/>
</dbReference>
<keyword evidence="7" id="KW-1185">Reference proteome</keyword>
<dbReference type="PANTHER" id="PTHR46796">
    <property type="entry name" value="HTH-TYPE TRANSCRIPTIONAL ACTIVATOR RHAS-RELATED"/>
    <property type="match status" value="1"/>
</dbReference>
<keyword evidence="4" id="KW-0804">Transcription</keyword>
<sequence>MTSFWLLTDKKWLSMTDINKLLANFHLNATIFHRSLLCNTWSTDTSGSGLASFHLVSQGQAYLYCDDIKALELNAGDLVVFPHDAPHIISSSDDAETAASINSFIAYPMAHKSANQTGLICGYFDFSEDKSHPLICQLPTCMVLHKHQQQGALAGIVQSLIEEAKLGLLANEVILSRLSEVFFLNLIRKLSLDEQTNIGLFKALQDPKMNKVLHAINTDLAHHWTVNTMAEIGGYSRASFASYFKSYLELTPLEYLTRLRLSQAKKQLRAGDSVYKTALDVGYQTDVSFAKAFKRYFGYGPGSSRKSNTLA</sequence>
<dbReference type="AlphaFoldDB" id="B8CRW0"/>
<dbReference type="Pfam" id="PF12833">
    <property type="entry name" value="HTH_18"/>
    <property type="match status" value="1"/>
</dbReference>
<reference evidence="6 7" key="1">
    <citation type="journal article" date="2008" name="PLoS ONE">
        <title>Environmental adaptation: genomic analysis of the piezotolerant and psychrotolerant deep-sea iron reducing bacterium Shewanella piezotolerans WP3.</title>
        <authorList>
            <person name="Wang F."/>
            <person name="Wang J."/>
            <person name="Jian H."/>
            <person name="Zhang B."/>
            <person name="Li S."/>
            <person name="Wang F."/>
            <person name="Zeng X."/>
            <person name="Gao L."/>
            <person name="Bartlett D.H."/>
            <person name="Yu J."/>
            <person name="Hu S."/>
            <person name="Xiao X."/>
        </authorList>
    </citation>
    <scope>NUCLEOTIDE SEQUENCE [LARGE SCALE GENOMIC DNA]</scope>
    <source>
        <strain evidence="7">WP3 / JCM 13877</strain>
    </source>
</reference>
<gene>
    <name evidence="6" type="ordered locus">swp_3419</name>
</gene>
<dbReference type="EMBL" id="CP000472">
    <property type="protein sequence ID" value="ACJ30118.1"/>
    <property type="molecule type" value="Genomic_DNA"/>
</dbReference>
<dbReference type="InterPro" id="IPR009057">
    <property type="entry name" value="Homeodomain-like_sf"/>
</dbReference>
<evidence type="ECO:0000259" key="5">
    <source>
        <dbReference type="PROSITE" id="PS01124"/>
    </source>
</evidence>
<evidence type="ECO:0000256" key="2">
    <source>
        <dbReference type="ARBA" id="ARBA00023015"/>
    </source>
</evidence>
<keyword evidence="1" id="KW-0963">Cytoplasm</keyword>
<evidence type="ECO:0000313" key="6">
    <source>
        <dbReference type="EMBL" id="ACJ30118.1"/>
    </source>
</evidence>
<dbReference type="InterPro" id="IPR018060">
    <property type="entry name" value="HTH_AraC"/>
</dbReference>
<dbReference type="Pfam" id="PF12852">
    <property type="entry name" value="Cupin_6"/>
    <property type="match status" value="1"/>
</dbReference>
<dbReference type="STRING" id="225849.swp_3419"/>
<evidence type="ECO:0000313" key="7">
    <source>
        <dbReference type="Proteomes" id="UP000000753"/>
    </source>
</evidence>
<dbReference type="HOGENOM" id="CLU_000445_81_0_6"/>
<name>B8CRW0_SHEPW</name>
<dbReference type="KEGG" id="swp:swp_3419"/>
<accession>B8CRW0</accession>
<dbReference type="SUPFAM" id="SSF46689">
    <property type="entry name" value="Homeodomain-like"/>
    <property type="match status" value="2"/>
</dbReference>
<keyword evidence="2" id="KW-0805">Transcription regulation</keyword>
<dbReference type="Proteomes" id="UP000000753">
    <property type="component" value="Chromosome"/>
</dbReference>
<protein>
    <submittedName>
        <fullName evidence="6">Transcriptional regulator, AraC family</fullName>
    </submittedName>
</protein>
<dbReference type="OrthoDB" id="9783876at2"/>
<organism evidence="6 7">
    <name type="scientific">Shewanella piezotolerans (strain WP3 / JCM 13877)</name>
    <dbReference type="NCBI Taxonomy" id="225849"/>
    <lineage>
        <taxon>Bacteria</taxon>
        <taxon>Pseudomonadati</taxon>
        <taxon>Pseudomonadota</taxon>
        <taxon>Gammaproteobacteria</taxon>
        <taxon>Alteromonadales</taxon>
        <taxon>Shewanellaceae</taxon>
        <taxon>Shewanella</taxon>
    </lineage>
</organism>
<dbReference type="InterPro" id="IPR037923">
    <property type="entry name" value="HTH-like"/>
</dbReference>
<proteinExistence type="predicted"/>
<dbReference type="GO" id="GO:0043565">
    <property type="term" value="F:sequence-specific DNA binding"/>
    <property type="evidence" value="ECO:0007669"/>
    <property type="project" value="InterPro"/>
</dbReference>
<evidence type="ECO:0000256" key="3">
    <source>
        <dbReference type="ARBA" id="ARBA00023125"/>
    </source>
</evidence>
<dbReference type="InterPro" id="IPR050204">
    <property type="entry name" value="AraC_XylS_family_regulators"/>
</dbReference>
<dbReference type="SMART" id="SM00342">
    <property type="entry name" value="HTH_ARAC"/>
    <property type="match status" value="1"/>
</dbReference>
<evidence type="ECO:0000256" key="1">
    <source>
        <dbReference type="ARBA" id="ARBA00022490"/>
    </source>
</evidence>
<evidence type="ECO:0000256" key="4">
    <source>
        <dbReference type="ARBA" id="ARBA00023163"/>
    </source>
</evidence>
<dbReference type="PROSITE" id="PS01124">
    <property type="entry name" value="HTH_ARAC_FAMILY_2"/>
    <property type="match status" value="1"/>
</dbReference>
<feature type="domain" description="HTH araC/xylS-type" evidence="5">
    <location>
        <begin position="210"/>
        <end position="307"/>
    </location>
</feature>
<dbReference type="GO" id="GO:0003700">
    <property type="term" value="F:DNA-binding transcription factor activity"/>
    <property type="evidence" value="ECO:0007669"/>
    <property type="project" value="InterPro"/>
</dbReference>